<dbReference type="RefSeq" id="WP_145058731.1">
    <property type="nucleotide sequence ID" value="NZ_CP036263.1"/>
</dbReference>
<evidence type="ECO:0000313" key="3">
    <source>
        <dbReference type="Proteomes" id="UP000319852"/>
    </source>
</evidence>
<keyword evidence="3" id="KW-1185">Reference proteome</keyword>
<dbReference type="KEGG" id="amob:HG15A2_12160"/>
<sequence>MSISHPLTDSEREVLAEYRRAHPRKMPPQYSLRWMFMLTTCVALAAALAARTHVSLVVVLVISLAMFSWCRRKNRERKTVELEVLDQAGRMAAKMLAVEATVENSDDPLVRSLLASFKEDHRGENLLAAWFGTVLAGTAYPIFMAGLAVLQGQDYGILGAAFCAAIGGFLITSFLALPAMAGVGALLYFTGLQGTRFAIGSLVGGGTGLLAISIMTKEMSRHPSEFYAACGVAVLLGQLGGVWAVRRASSQKTQRILNPNCQPRKHHFRLRQMLMLTTLAAVGCAGLSRLELNEEQLLVGCVSGAWLMGTIFIEARWSVVRGERENVKSLRTKAVS</sequence>
<feature type="transmembrane region" description="Helical" evidence="1">
    <location>
        <begin position="30"/>
        <end position="48"/>
    </location>
</feature>
<dbReference type="EMBL" id="CP036263">
    <property type="protein sequence ID" value="QDS97947.1"/>
    <property type="molecule type" value="Genomic_DNA"/>
</dbReference>
<feature type="transmembrane region" description="Helical" evidence="1">
    <location>
        <begin position="226"/>
        <end position="245"/>
    </location>
</feature>
<reference evidence="2 3" key="1">
    <citation type="submission" date="2019-02" db="EMBL/GenBank/DDBJ databases">
        <title>Deep-cultivation of Planctomycetes and their phenomic and genomic characterization uncovers novel biology.</title>
        <authorList>
            <person name="Wiegand S."/>
            <person name="Jogler M."/>
            <person name="Boedeker C."/>
            <person name="Pinto D."/>
            <person name="Vollmers J."/>
            <person name="Rivas-Marin E."/>
            <person name="Kohn T."/>
            <person name="Peeters S.H."/>
            <person name="Heuer A."/>
            <person name="Rast P."/>
            <person name="Oberbeckmann S."/>
            <person name="Bunk B."/>
            <person name="Jeske O."/>
            <person name="Meyerdierks A."/>
            <person name="Storesund J.E."/>
            <person name="Kallscheuer N."/>
            <person name="Luecker S."/>
            <person name="Lage O.M."/>
            <person name="Pohl T."/>
            <person name="Merkel B.J."/>
            <person name="Hornburger P."/>
            <person name="Mueller R.-W."/>
            <person name="Bruemmer F."/>
            <person name="Labrenz M."/>
            <person name="Spormann A.M."/>
            <person name="Op den Camp H."/>
            <person name="Overmann J."/>
            <person name="Amann R."/>
            <person name="Jetten M.S.M."/>
            <person name="Mascher T."/>
            <person name="Medema M.H."/>
            <person name="Devos D.P."/>
            <person name="Kaster A.-K."/>
            <person name="Ovreas L."/>
            <person name="Rohde M."/>
            <person name="Galperin M.Y."/>
            <person name="Jogler C."/>
        </authorList>
    </citation>
    <scope>NUCLEOTIDE SEQUENCE [LARGE SCALE GENOMIC DNA]</scope>
    <source>
        <strain evidence="2 3">HG15A2</strain>
    </source>
</reference>
<keyword evidence="1" id="KW-1133">Transmembrane helix</keyword>
<keyword evidence="1" id="KW-0812">Transmembrane</keyword>
<proteinExistence type="predicted"/>
<gene>
    <name evidence="2" type="ORF">HG15A2_12160</name>
</gene>
<keyword evidence="1" id="KW-0472">Membrane</keyword>
<feature type="transmembrane region" description="Helical" evidence="1">
    <location>
        <begin position="54"/>
        <end position="70"/>
    </location>
</feature>
<organism evidence="2 3">
    <name type="scientific">Adhaeretor mobilis</name>
    <dbReference type="NCBI Taxonomy" id="1930276"/>
    <lineage>
        <taxon>Bacteria</taxon>
        <taxon>Pseudomonadati</taxon>
        <taxon>Planctomycetota</taxon>
        <taxon>Planctomycetia</taxon>
        <taxon>Pirellulales</taxon>
        <taxon>Lacipirellulaceae</taxon>
        <taxon>Adhaeretor</taxon>
    </lineage>
</organism>
<feature type="transmembrane region" description="Helical" evidence="1">
    <location>
        <begin position="196"/>
        <end position="214"/>
    </location>
</feature>
<dbReference type="AlphaFoldDB" id="A0A517MT23"/>
<accession>A0A517MT23</accession>
<feature type="transmembrane region" description="Helical" evidence="1">
    <location>
        <begin position="156"/>
        <end position="189"/>
    </location>
</feature>
<dbReference type="Proteomes" id="UP000319852">
    <property type="component" value="Chromosome"/>
</dbReference>
<name>A0A517MT23_9BACT</name>
<evidence type="ECO:0000256" key="1">
    <source>
        <dbReference type="SAM" id="Phobius"/>
    </source>
</evidence>
<protein>
    <submittedName>
        <fullName evidence="2">Uncharacterized protein</fullName>
    </submittedName>
</protein>
<feature type="transmembrane region" description="Helical" evidence="1">
    <location>
        <begin position="126"/>
        <end position="150"/>
    </location>
</feature>
<evidence type="ECO:0000313" key="2">
    <source>
        <dbReference type="EMBL" id="QDS97947.1"/>
    </source>
</evidence>